<protein>
    <submittedName>
        <fullName evidence="1">Uncharacterized protein</fullName>
    </submittedName>
</protein>
<reference evidence="1" key="1">
    <citation type="submission" date="2021-06" db="EMBL/GenBank/DDBJ databases">
        <title>Comparative genomics, transcriptomics and evolutionary studies reveal genomic signatures of adaptation to plant cell wall in hemibiotrophic fungi.</title>
        <authorList>
            <consortium name="DOE Joint Genome Institute"/>
            <person name="Baroncelli R."/>
            <person name="Diaz J.F."/>
            <person name="Benocci T."/>
            <person name="Peng M."/>
            <person name="Battaglia E."/>
            <person name="Haridas S."/>
            <person name="Andreopoulos W."/>
            <person name="Labutti K."/>
            <person name="Pangilinan J."/>
            <person name="Floch G.L."/>
            <person name="Makela M.R."/>
            <person name="Henrissat B."/>
            <person name="Grigoriev I.V."/>
            <person name="Crouch J.A."/>
            <person name="De Vries R.P."/>
            <person name="Sukno S.A."/>
            <person name="Thon M.R."/>
        </authorList>
    </citation>
    <scope>NUCLEOTIDE SEQUENCE</scope>
    <source>
        <strain evidence="1">MAFF235873</strain>
    </source>
</reference>
<evidence type="ECO:0000313" key="2">
    <source>
        <dbReference type="Proteomes" id="UP001232148"/>
    </source>
</evidence>
<keyword evidence="2" id="KW-1185">Reference proteome</keyword>
<accession>A0AAD9H6Y8</accession>
<dbReference type="EMBL" id="MU843040">
    <property type="protein sequence ID" value="KAK2022507.1"/>
    <property type="molecule type" value="Genomic_DNA"/>
</dbReference>
<proteinExistence type="predicted"/>
<comment type="caution">
    <text evidence="1">The sequence shown here is derived from an EMBL/GenBank/DDBJ whole genome shotgun (WGS) entry which is preliminary data.</text>
</comment>
<dbReference type="AlphaFoldDB" id="A0AAD9H6Y8"/>
<gene>
    <name evidence="1" type="ORF">LX32DRAFT_192222</name>
</gene>
<evidence type="ECO:0000313" key="1">
    <source>
        <dbReference type="EMBL" id="KAK2022507.1"/>
    </source>
</evidence>
<name>A0AAD9H6Y8_9PEZI</name>
<dbReference type="Proteomes" id="UP001232148">
    <property type="component" value="Unassembled WGS sequence"/>
</dbReference>
<sequence>MPGSVGSRWQKSLEDACREANIPAPVSQIVSERRDQALALQFPSQWRYVARVAEYFVVKSELRINLNYRHEAVLLKRQHERLLLKAFETFLINSTFSISSCFSTALTVSAMSHTIA</sequence>
<organism evidence="1 2">
    <name type="scientific">Colletotrichum zoysiae</name>
    <dbReference type="NCBI Taxonomy" id="1216348"/>
    <lineage>
        <taxon>Eukaryota</taxon>
        <taxon>Fungi</taxon>
        <taxon>Dikarya</taxon>
        <taxon>Ascomycota</taxon>
        <taxon>Pezizomycotina</taxon>
        <taxon>Sordariomycetes</taxon>
        <taxon>Hypocreomycetidae</taxon>
        <taxon>Glomerellales</taxon>
        <taxon>Glomerellaceae</taxon>
        <taxon>Colletotrichum</taxon>
        <taxon>Colletotrichum graminicola species complex</taxon>
    </lineage>
</organism>